<proteinExistence type="predicted"/>
<dbReference type="EMBL" id="JAOBZK010000029">
    <property type="protein sequence ID" value="MDH1180259.1"/>
    <property type="molecule type" value="Genomic_DNA"/>
</dbReference>
<evidence type="ECO:0000313" key="3">
    <source>
        <dbReference type="Proteomes" id="UP001158644"/>
    </source>
</evidence>
<protein>
    <submittedName>
        <fullName evidence="2">AAA family ATPase</fullName>
    </submittedName>
</protein>
<dbReference type="PANTHER" id="PTHR43883">
    <property type="entry name" value="SLR0207 PROTEIN"/>
    <property type="match status" value="1"/>
</dbReference>
<comment type="caution">
    <text evidence="2">The sequence shown here is derived from an EMBL/GenBank/DDBJ whole genome shotgun (WGS) entry which is preliminary data.</text>
</comment>
<dbReference type="RefSeq" id="WP_152385196.1">
    <property type="nucleotide sequence ID" value="NZ_JAOBZK010000029.1"/>
</dbReference>
<sequence length="521" mass="56213">MNRTDEHVDPDARCQAATLEFLTRPDVHGVPAGDIVTIRTHISVIVLAGIRAFKLKKAVRFPYADFSTAVLRLAACLRELELNRRTAPDLYVAVREIRRDDKGNLNFDGPGELIDAVVEMRRFPDDALLEAVAQREGLTDALAERIAGEIAKSHDNAPIVGGVDVPSRLAHVLAAAEKLLAAAGVLPGPKIEVLCAAIRDELDKQAPLLAARAAAGLVRHCHGDLHLRNICVIDGAPMLFDCLEFDDALATIDVLYDLAFLIMDLCSQGFSRQANVVLNRYLDLRHDDAGMALMPLFLAIRAVIRAHVLVAQAEEAIDTTRTTPLGKAQRYIDTALACLSPRVGRLVAIGGLSGSGKSSLAVAIAHALGPMPGARILSSDRIRKQMWGVPASSKLPETAYQTDFSENVYAAQADCAQKLVQAGCAVIADAVFEREACRQRIEQCAARAGVPFSGFWLDASPAALSARVNQRTNDPSDATEDVVRAQLARQRDVKGWTHVDAQRPLECVAASVLAHLDGHRA</sequence>
<dbReference type="Proteomes" id="UP001158644">
    <property type="component" value="Unassembled WGS sequence"/>
</dbReference>
<dbReference type="InterPro" id="IPR011009">
    <property type="entry name" value="Kinase-like_dom_sf"/>
</dbReference>
<name>A0ABD4YYV2_9BURK</name>
<dbReference type="SUPFAM" id="SSF52540">
    <property type="entry name" value="P-loop containing nucleoside triphosphate hydrolases"/>
    <property type="match status" value="1"/>
</dbReference>
<dbReference type="InterPro" id="IPR002575">
    <property type="entry name" value="Aminoglycoside_PTrfase"/>
</dbReference>
<evidence type="ECO:0000259" key="1">
    <source>
        <dbReference type="Pfam" id="PF01636"/>
    </source>
</evidence>
<dbReference type="InterPro" id="IPR027417">
    <property type="entry name" value="P-loop_NTPase"/>
</dbReference>
<dbReference type="InterPro" id="IPR052732">
    <property type="entry name" value="Cell-binding_unc_protein"/>
</dbReference>
<dbReference type="Pfam" id="PF01636">
    <property type="entry name" value="APH"/>
    <property type="match status" value="1"/>
</dbReference>
<dbReference type="AlphaFoldDB" id="A0ABD4YYV2"/>
<dbReference type="PANTHER" id="PTHR43883:SF1">
    <property type="entry name" value="GLUCONOKINASE"/>
    <property type="match status" value="1"/>
</dbReference>
<reference evidence="2 3" key="1">
    <citation type="submission" date="2022-09" db="EMBL/GenBank/DDBJ databases">
        <title>Intensive care unit water sources are persistently colonized with multi-drug resistant bacteria and are the site of extensive horizontal gene transfer of antibiotic resistance genes.</title>
        <authorList>
            <person name="Diorio-Toth L."/>
        </authorList>
    </citation>
    <scope>NUCLEOTIDE SEQUENCE [LARGE SCALE GENOMIC DNA]</scope>
    <source>
        <strain evidence="2 3">GD03967</strain>
    </source>
</reference>
<feature type="domain" description="Aminoglycoside phosphotransferase" evidence="1">
    <location>
        <begin position="117"/>
        <end position="285"/>
    </location>
</feature>
<gene>
    <name evidence="2" type="ORF">N5C72_19430</name>
</gene>
<organism evidence="2 3">
    <name type="scientific">Achromobacter mucicolens</name>
    <dbReference type="NCBI Taxonomy" id="1389922"/>
    <lineage>
        <taxon>Bacteria</taxon>
        <taxon>Pseudomonadati</taxon>
        <taxon>Pseudomonadota</taxon>
        <taxon>Betaproteobacteria</taxon>
        <taxon>Burkholderiales</taxon>
        <taxon>Alcaligenaceae</taxon>
        <taxon>Achromobacter</taxon>
    </lineage>
</organism>
<evidence type="ECO:0000313" key="2">
    <source>
        <dbReference type="EMBL" id="MDH1180259.1"/>
    </source>
</evidence>
<dbReference type="Pfam" id="PF13671">
    <property type="entry name" value="AAA_33"/>
    <property type="match status" value="1"/>
</dbReference>
<dbReference type="SUPFAM" id="SSF56112">
    <property type="entry name" value="Protein kinase-like (PK-like)"/>
    <property type="match status" value="1"/>
</dbReference>
<dbReference type="Gene3D" id="3.40.50.300">
    <property type="entry name" value="P-loop containing nucleotide triphosphate hydrolases"/>
    <property type="match status" value="1"/>
</dbReference>
<accession>A0ABD4YYV2</accession>